<dbReference type="InterPro" id="IPR021135">
    <property type="entry name" value="PEP_COase"/>
</dbReference>
<dbReference type="Proteomes" id="UP000718451">
    <property type="component" value="Unassembled WGS sequence"/>
</dbReference>
<dbReference type="EMBL" id="JAAWWL010000003">
    <property type="protein sequence ID" value="NKI33390.1"/>
    <property type="molecule type" value="Genomic_DNA"/>
</dbReference>
<evidence type="ECO:0000313" key="4">
    <source>
        <dbReference type="Proteomes" id="UP000718451"/>
    </source>
</evidence>
<dbReference type="PANTHER" id="PTHR30523">
    <property type="entry name" value="PHOSPHOENOLPYRUVATE CARBOXYLASE"/>
    <property type="match status" value="1"/>
</dbReference>
<dbReference type="PRINTS" id="PR00150">
    <property type="entry name" value="PEPCARBXLASE"/>
</dbReference>
<evidence type="ECO:0000256" key="1">
    <source>
        <dbReference type="ARBA" id="ARBA00003670"/>
    </source>
</evidence>
<dbReference type="SUPFAM" id="SSF51621">
    <property type="entry name" value="Phosphoenolpyruvate/pyruvate domain"/>
    <property type="match status" value="1"/>
</dbReference>
<dbReference type="Pfam" id="PF00311">
    <property type="entry name" value="PEPcase"/>
    <property type="match status" value="2"/>
</dbReference>
<accession>A0ABX1GWY2</accession>
<dbReference type="InterPro" id="IPR015813">
    <property type="entry name" value="Pyrv/PenolPyrv_kinase-like_dom"/>
</dbReference>
<protein>
    <recommendedName>
        <fullName evidence="2">Phosphoenolpyruvate carboxylase</fullName>
    </recommendedName>
</protein>
<name>A0ABX1GWY2_9FLAO</name>
<dbReference type="PANTHER" id="PTHR30523:SF6">
    <property type="entry name" value="PHOSPHOENOLPYRUVATE CARBOXYLASE"/>
    <property type="match status" value="1"/>
</dbReference>
<sequence length="848" mass="97725">MQQNERLDEFKKSVTNKFNIYNSLFLSLPYADMENVGMLVPLLFEQCEQGLSEGKKPEDILQHFFANFTDFETEEARIDFMFRIIQYVERQVVLFDSVEDSAFPKLQEHTNSLSINDYFELVDQSKNWDKIAKKLSTFSARIVLTAHPTQFYTPAVLDIIKELRSLIDENRVDDIDITLQQLGLTSLINTKKPTPLDEAKNIIHILRNTYYDAIGELFEYVKSNIRMSDFDNYDIIKLGFWPGGDRDGNPFVTAQITEQVADELRITLMKCYYNELKELRKKLTFKGLQEPINALNESLYRAMFQKNFLLTYPEIIGKLEEIRSILVTDYHSLYLKDLNALINKVHIFKTHFAVLDIRQDHSKHYAAVEDILKQNGSIQDSLSELSEEELVSLLLEKDVKFDLESITDEVAKETLKNIGNLKEIQRRNGIDGCNRYIISNSEDIFSVLFVIGLFRWCGWKTEDITFDVVPLFETMKGMEASESVMQQLFDNPIYRAHLERRKDTHTIMLGFSDGTKDGGYLKANWSILKTKETLSKVCKKNGVKALFFDGRGGPPARGGGKTHRFYAAQTKDVANHEIQLTIQGQTITSTYGTKEQFVHNAEQMLTAGLTNNIFGKEHTISNAERKLIEELSELSFAKYESLKQHEKFIPYLENRSTLKYYGKANIGSRPGKRGNKKQLTLSDLRAISFVGSWSQLKQNVPGYFGLGTAIQKLKNDGRLKEVKRLYKDVPFFRALMHNSMMALAKTNFKLTSYLKDDAEFSEFWNILFDEFKLSKKMLLEVSGHKILMEDEAVSRESVKIREKIVLPLLVIQQNALFHITQDSKHKELYEKIVTRSLYGNINASRNSA</sequence>
<evidence type="ECO:0000256" key="2">
    <source>
        <dbReference type="ARBA" id="ARBA00022419"/>
    </source>
</evidence>
<dbReference type="RefSeq" id="WP_168553742.1">
    <property type="nucleotide sequence ID" value="NZ_JAAWWL010000003.1"/>
</dbReference>
<organism evidence="3 4">
    <name type="scientific">Croceivirga thetidis</name>
    <dbReference type="NCBI Taxonomy" id="2721623"/>
    <lineage>
        <taxon>Bacteria</taxon>
        <taxon>Pseudomonadati</taxon>
        <taxon>Bacteroidota</taxon>
        <taxon>Flavobacteriia</taxon>
        <taxon>Flavobacteriales</taxon>
        <taxon>Flavobacteriaceae</taxon>
        <taxon>Croceivirga</taxon>
    </lineage>
</organism>
<evidence type="ECO:0000313" key="3">
    <source>
        <dbReference type="EMBL" id="NKI33390.1"/>
    </source>
</evidence>
<comment type="function">
    <text evidence="1">Forms oxaloacetate, a four-carbon dicarboxylic acid source for the tricarboxylic acid cycle.</text>
</comment>
<comment type="caution">
    <text evidence="3">The sequence shown here is derived from an EMBL/GenBank/DDBJ whole genome shotgun (WGS) entry which is preliminary data.</text>
</comment>
<gene>
    <name evidence="3" type="ORF">HCU67_15650</name>
</gene>
<keyword evidence="4" id="KW-1185">Reference proteome</keyword>
<proteinExistence type="predicted"/>
<reference evidence="3 4" key="1">
    <citation type="submission" date="2020-04" db="EMBL/GenBank/DDBJ databases">
        <authorList>
            <person name="Yoon J."/>
        </authorList>
    </citation>
    <scope>NUCLEOTIDE SEQUENCE [LARGE SCALE GENOMIC DNA]</scope>
    <source>
        <strain evidence="3 4">DJ-13</strain>
    </source>
</reference>